<protein>
    <submittedName>
        <fullName evidence="3">Gfo/Idh/MocA family oxidoreductase</fullName>
    </submittedName>
</protein>
<dbReference type="Gene3D" id="3.30.360.10">
    <property type="entry name" value="Dihydrodipicolinate Reductase, domain 2"/>
    <property type="match status" value="1"/>
</dbReference>
<dbReference type="PANTHER" id="PTHR43377:SF1">
    <property type="entry name" value="BILIVERDIN REDUCTASE A"/>
    <property type="match status" value="1"/>
</dbReference>
<evidence type="ECO:0000313" key="4">
    <source>
        <dbReference type="Proteomes" id="UP000321935"/>
    </source>
</evidence>
<dbReference type="RefSeq" id="WP_146918206.1">
    <property type="nucleotide sequence ID" value="NZ_VORW01000008.1"/>
</dbReference>
<dbReference type="SUPFAM" id="SSF51735">
    <property type="entry name" value="NAD(P)-binding Rossmann-fold domains"/>
    <property type="match status" value="1"/>
</dbReference>
<dbReference type="InterPro" id="IPR051450">
    <property type="entry name" value="Gfo/Idh/MocA_Oxidoreductases"/>
</dbReference>
<evidence type="ECO:0000259" key="2">
    <source>
        <dbReference type="Pfam" id="PF02894"/>
    </source>
</evidence>
<comment type="caution">
    <text evidence="3">The sequence shown here is derived from an EMBL/GenBank/DDBJ whole genome shotgun (WGS) entry which is preliminary data.</text>
</comment>
<organism evidence="3 4">
    <name type="scientific">Algoriphagus aquimarinus</name>
    <dbReference type="NCBI Taxonomy" id="237018"/>
    <lineage>
        <taxon>Bacteria</taxon>
        <taxon>Pseudomonadati</taxon>
        <taxon>Bacteroidota</taxon>
        <taxon>Cytophagia</taxon>
        <taxon>Cytophagales</taxon>
        <taxon>Cyclobacteriaceae</taxon>
        <taxon>Algoriphagus</taxon>
    </lineage>
</organism>
<feature type="domain" description="Gfo/Idh/MocA-like oxidoreductase C-terminal" evidence="2">
    <location>
        <begin position="136"/>
        <end position="344"/>
    </location>
</feature>
<evidence type="ECO:0000259" key="1">
    <source>
        <dbReference type="Pfam" id="PF01408"/>
    </source>
</evidence>
<dbReference type="InterPro" id="IPR000683">
    <property type="entry name" value="Gfo/Idh/MocA-like_OxRdtase_N"/>
</dbReference>
<dbReference type="GO" id="GO:0000166">
    <property type="term" value="F:nucleotide binding"/>
    <property type="evidence" value="ECO:0007669"/>
    <property type="project" value="InterPro"/>
</dbReference>
<feature type="domain" description="Gfo/Idh/MocA-like oxidoreductase N-terminal" evidence="1">
    <location>
        <begin position="6"/>
        <end position="122"/>
    </location>
</feature>
<dbReference type="InterPro" id="IPR036291">
    <property type="entry name" value="NAD(P)-bd_dom_sf"/>
</dbReference>
<dbReference type="AlphaFoldDB" id="A0A5C7ANJ4"/>
<dbReference type="Pfam" id="PF02894">
    <property type="entry name" value="GFO_IDH_MocA_C"/>
    <property type="match status" value="1"/>
</dbReference>
<evidence type="ECO:0000313" key="3">
    <source>
        <dbReference type="EMBL" id="TXE10218.1"/>
    </source>
</evidence>
<sequence length="362" mass="40219">MDKKVGVGLIGSQFISSIHADALSKVKDAEVLAVMSPSAGHARSFAEKFNIPNHFTDLDQMLAMPGIDMVVIGAPNYLHCEITLKIAKAGKHVVVEKPFCMNLKEADLMIEACKKADVKLMYAEELCFTPKYVRMKGLLDQGALGKPVLFKQSEKHDGPHADHFWDVELSGGGVTMDMGCHAIQFFRWLHPGKAIKSVYAQMMTSVHKDKTKGDDNSIVILEFEDEVVAVMEESWTKLGGMDDKAEIHGSEGVAYADVLQGNSIQTYSNKGVDYAVEKAGNTIGWSYTMYEESWNYGFPQEFEHFVDCVKNDKQPLVTGEDGRAVLEVIFAAYESAGTGKKVMLPFKSDVDKPYKLWKERIN</sequence>
<dbReference type="OrthoDB" id="9815825at2"/>
<dbReference type="Proteomes" id="UP000321935">
    <property type="component" value="Unassembled WGS sequence"/>
</dbReference>
<dbReference type="SUPFAM" id="SSF55347">
    <property type="entry name" value="Glyceraldehyde-3-phosphate dehydrogenase-like, C-terminal domain"/>
    <property type="match status" value="1"/>
</dbReference>
<dbReference type="PANTHER" id="PTHR43377">
    <property type="entry name" value="BILIVERDIN REDUCTASE A"/>
    <property type="match status" value="1"/>
</dbReference>
<gene>
    <name evidence="3" type="ORF">ESV85_12825</name>
</gene>
<proteinExistence type="predicted"/>
<accession>A0A5C7ANJ4</accession>
<dbReference type="EMBL" id="VORW01000008">
    <property type="protein sequence ID" value="TXE10218.1"/>
    <property type="molecule type" value="Genomic_DNA"/>
</dbReference>
<dbReference type="InterPro" id="IPR004104">
    <property type="entry name" value="Gfo/Idh/MocA-like_OxRdtase_C"/>
</dbReference>
<dbReference type="Gene3D" id="3.40.50.720">
    <property type="entry name" value="NAD(P)-binding Rossmann-like Domain"/>
    <property type="match status" value="1"/>
</dbReference>
<reference evidence="3 4" key="1">
    <citation type="submission" date="2019-08" db="EMBL/GenBank/DDBJ databases">
        <title>Genomes sequence of Algoriphagus aquimarinus ACAM450.</title>
        <authorList>
            <person name="Bowman J.P."/>
        </authorList>
    </citation>
    <scope>NUCLEOTIDE SEQUENCE [LARGE SCALE GENOMIC DNA]</scope>
    <source>
        <strain evidence="3 4">ACAM 450</strain>
    </source>
</reference>
<dbReference type="Pfam" id="PF01408">
    <property type="entry name" value="GFO_IDH_MocA"/>
    <property type="match status" value="1"/>
</dbReference>
<name>A0A5C7ANJ4_9BACT</name>